<keyword evidence="5" id="KW-1185">Reference proteome</keyword>
<feature type="signal peptide" evidence="3">
    <location>
        <begin position="1"/>
        <end position="22"/>
    </location>
</feature>
<reference evidence="4" key="1">
    <citation type="submission" date="2023-03" db="EMBL/GenBank/DDBJ databases">
        <title>Massive genome expansion in bonnet fungi (Mycena s.s.) driven by repeated elements and novel gene families across ecological guilds.</title>
        <authorList>
            <consortium name="Lawrence Berkeley National Laboratory"/>
            <person name="Harder C.B."/>
            <person name="Miyauchi S."/>
            <person name="Viragh M."/>
            <person name="Kuo A."/>
            <person name="Thoen E."/>
            <person name="Andreopoulos B."/>
            <person name="Lu D."/>
            <person name="Skrede I."/>
            <person name="Drula E."/>
            <person name="Henrissat B."/>
            <person name="Morin E."/>
            <person name="Kohler A."/>
            <person name="Barry K."/>
            <person name="LaButti K."/>
            <person name="Morin E."/>
            <person name="Salamov A."/>
            <person name="Lipzen A."/>
            <person name="Mereny Z."/>
            <person name="Hegedus B."/>
            <person name="Baldrian P."/>
            <person name="Stursova M."/>
            <person name="Weitz H."/>
            <person name="Taylor A."/>
            <person name="Grigoriev I.V."/>
            <person name="Nagy L.G."/>
            <person name="Martin F."/>
            <person name="Kauserud H."/>
        </authorList>
    </citation>
    <scope>NUCLEOTIDE SEQUENCE</scope>
    <source>
        <strain evidence="4">9144</strain>
    </source>
</reference>
<feature type="compositionally biased region" description="Low complexity" evidence="1">
    <location>
        <begin position="291"/>
        <end position="301"/>
    </location>
</feature>
<gene>
    <name evidence="4" type="ORF">GGX14DRAFT_443192</name>
</gene>
<feature type="region of interest" description="Disordered" evidence="1">
    <location>
        <begin position="281"/>
        <end position="308"/>
    </location>
</feature>
<name>A0AAD6YFS5_9AGAR</name>
<feature type="compositionally biased region" description="Basic and acidic residues" evidence="1">
    <location>
        <begin position="342"/>
        <end position="360"/>
    </location>
</feature>
<proteinExistence type="predicted"/>
<keyword evidence="2" id="KW-0472">Membrane</keyword>
<dbReference type="EMBL" id="JARJCW010000018">
    <property type="protein sequence ID" value="KAJ7214796.1"/>
    <property type="molecule type" value="Genomic_DNA"/>
</dbReference>
<organism evidence="4 5">
    <name type="scientific">Mycena pura</name>
    <dbReference type="NCBI Taxonomy" id="153505"/>
    <lineage>
        <taxon>Eukaryota</taxon>
        <taxon>Fungi</taxon>
        <taxon>Dikarya</taxon>
        <taxon>Basidiomycota</taxon>
        <taxon>Agaricomycotina</taxon>
        <taxon>Agaricomycetes</taxon>
        <taxon>Agaricomycetidae</taxon>
        <taxon>Agaricales</taxon>
        <taxon>Marasmiineae</taxon>
        <taxon>Mycenaceae</taxon>
        <taxon>Mycena</taxon>
    </lineage>
</organism>
<evidence type="ECO:0000313" key="4">
    <source>
        <dbReference type="EMBL" id="KAJ7214796.1"/>
    </source>
</evidence>
<keyword evidence="3" id="KW-0732">Signal</keyword>
<feature type="region of interest" description="Disordered" evidence="1">
    <location>
        <begin position="340"/>
        <end position="390"/>
    </location>
</feature>
<feature type="transmembrane region" description="Helical" evidence="2">
    <location>
        <begin position="246"/>
        <end position="269"/>
    </location>
</feature>
<keyword evidence="2" id="KW-1133">Transmembrane helix</keyword>
<feature type="chain" id="PRO_5042192440" evidence="3">
    <location>
        <begin position="23"/>
        <end position="390"/>
    </location>
</feature>
<keyword evidence="2" id="KW-0812">Transmembrane</keyword>
<evidence type="ECO:0000256" key="2">
    <source>
        <dbReference type="SAM" id="Phobius"/>
    </source>
</evidence>
<protein>
    <submittedName>
        <fullName evidence="4">Uncharacterized protein</fullName>
    </submittedName>
</protein>
<dbReference type="AlphaFoldDB" id="A0AAD6YFS5"/>
<accession>A0AAD6YFS5</accession>
<dbReference type="Proteomes" id="UP001219525">
    <property type="component" value="Unassembled WGS sequence"/>
</dbReference>
<evidence type="ECO:0000256" key="3">
    <source>
        <dbReference type="SAM" id="SignalP"/>
    </source>
</evidence>
<evidence type="ECO:0000256" key="1">
    <source>
        <dbReference type="SAM" id="MobiDB-lite"/>
    </source>
</evidence>
<evidence type="ECO:0000313" key="5">
    <source>
        <dbReference type="Proteomes" id="UP001219525"/>
    </source>
</evidence>
<sequence length="390" mass="41087">MGHFPRHLLLVVLGSLVRPGLAEVVPLLQPGFFFDYNIATQPVPIPITGLSFSVRWRREGATGPSAVAPYSMVVYASTFITPFTIAMGSGLSFDWQVPFAPGTQWDANGVPGGCQAMYTVVQNSTVTQPSCQNVTFPALLDVEATVPGGPMSQYGFINQCTDLFVRPKSGKPPYTLTVAPALHPPFNITSDGMDPIDWTVSLSWAFPFFLSLQSSDGKLWSNGPLHAGGPGSSDCRAPTSKARATAVGAGLGSAFAAGLLAVLGTLLYLRVRARSAPAPVYAFDTRGGPGSASAAGTSRAGGASGTSGAGARTTYVLHHDGGSAPVTALRLADANEVVELPPRYRQDDARPYTQSIREKPQPPLPPRIRNRADSDTTYTSRSSRTASAFV</sequence>
<feature type="compositionally biased region" description="Low complexity" evidence="1">
    <location>
        <begin position="375"/>
        <end position="390"/>
    </location>
</feature>
<comment type="caution">
    <text evidence="4">The sequence shown here is derived from an EMBL/GenBank/DDBJ whole genome shotgun (WGS) entry which is preliminary data.</text>
</comment>